<dbReference type="Pfam" id="PF06985">
    <property type="entry name" value="HET"/>
    <property type="match status" value="1"/>
</dbReference>
<organism evidence="2 3">
    <name type="scientific">Diaporthe eres</name>
    <name type="common">Phomopsis oblonga</name>
    <dbReference type="NCBI Taxonomy" id="83184"/>
    <lineage>
        <taxon>Eukaryota</taxon>
        <taxon>Fungi</taxon>
        <taxon>Dikarya</taxon>
        <taxon>Ascomycota</taxon>
        <taxon>Pezizomycotina</taxon>
        <taxon>Sordariomycetes</taxon>
        <taxon>Sordariomycetidae</taxon>
        <taxon>Diaporthales</taxon>
        <taxon>Diaporthaceae</taxon>
        <taxon>Diaporthe</taxon>
        <taxon>Diaporthe eres species complex</taxon>
    </lineage>
</organism>
<dbReference type="PANTHER" id="PTHR33112:SF8">
    <property type="entry name" value="HETEROKARYON INCOMPATIBILITY DOMAIN-CONTAINING PROTEIN"/>
    <property type="match status" value="1"/>
</dbReference>
<dbReference type="PANTHER" id="PTHR33112">
    <property type="entry name" value="DOMAIN PROTEIN, PUTATIVE-RELATED"/>
    <property type="match status" value="1"/>
</dbReference>
<keyword evidence="3" id="KW-1185">Reference proteome</keyword>
<evidence type="ECO:0000313" key="3">
    <source>
        <dbReference type="Proteomes" id="UP001430848"/>
    </source>
</evidence>
<dbReference type="EMBL" id="JAKNSF020000055">
    <property type="protein sequence ID" value="KAK7724729.1"/>
    <property type="molecule type" value="Genomic_DNA"/>
</dbReference>
<reference evidence="2 3" key="1">
    <citation type="submission" date="2024-02" db="EMBL/GenBank/DDBJ databases">
        <title>De novo assembly and annotation of 12 fungi associated with fruit tree decline syndrome in Ontario, Canada.</title>
        <authorList>
            <person name="Sulman M."/>
            <person name="Ellouze W."/>
            <person name="Ilyukhin E."/>
        </authorList>
    </citation>
    <scope>NUCLEOTIDE SEQUENCE [LARGE SCALE GENOMIC DNA]</scope>
    <source>
        <strain evidence="2 3">M169</strain>
    </source>
</reference>
<accession>A0ABR1P2F5</accession>
<gene>
    <name evidence="2" type="ORF">SLS63_008566</name>
</gene>
<protein>
    <recommendedName>
        <fullName evidence="1">Heterokaryon incompatibility domain-containing protein</fullName>
    </recommendedName>
</protein>
<dbReference type="Proteomes" id="UP001430848">
    <property type="component" value="Unassembled WGS sequence"/>
</dbReference>
<sequence>MMKLNPMYEAYILPHLKAHRNSLKELWKTVGFSLSSTAHAPLVLTQQEFREVGLVEDLPSNTHSKETWTTVEGWLRECSEQHHCLANTNKTWFPTRLVEVLSDDMFRIVRSDSSSFDRGRGYVTLSHRWGNGDFARLTTENLSALEKGQPVSMLRLIFREALVVAQRMNIPYIWIDSLCIIQAGDDFADWRKESTTMAEVYSNSRCNISADWGDDYHGLFFERNPPYDRPCSLQLRLKSPETGDDTLSKSRTLPDAVPAYVILPYSWTEDVLESPINRRGWVVQERQLAPRVLHFSPQQVSWECCEKVTFEKVPLNFMASRHTRSRLVHELDPNSIQRKRMKRLQLNNPQKAVDWPRIVAHYSACGLTKQQDVLVAIAGIARRLCPVVKDLYVTGLWAKSLPTALLWKRSAPKDSRPRPTEYFAPTFSWAASDGEVTLEDEKNFSESQIIASAVFIKHRTKALPRHSAKEVRASPGDELLKDDVFGPLTKPEAEVRMRGILRSCSRVPPLPDPHSQPPNTSACPSTNLEDPGIQLCQENGTVVEVDDDRAAREGDARTDSTMYYYTVIEHSIVHPIMDPVSAQFPYNHAKGLFLRSVDASMGRFERVGRVEYFRARGAADILLPLGNERDLPAWSYDDATGEHTFYIV</sequence>
<dbReference type="InterPro" id="IPR010730">
    <property type="entry name" value="HET"/>
</dbReference>
<feature type="domain" description="Heterokaryon incompatibility" evidence="1">
    <location>
        <begin position="122"/>
        <end position="285"/>
    </location>
</feature>
<comment type="caution">
    <text evidence="2">The sequence shown here is derived from an EMBL/GenBank/DDBJ whole genome shotgun (WGS) entry which is preliminary data.</text>
</comment>
<name>A0ABR1P2F5_DIAER</name>
<evidence type="ECO:0000259" key="1">
    <source>
        <dbReference type="Pfam" id="PF06985"/>
    </source>
</evidence>
<evidence type="ECO:0000313" key="2">
    <source>
        <dbReference type="EMBL" id="KAK7724729.1"/>
    </source>
</evidence>
<proteinExistence type="predicted"/>